<feature type="transmembrane region" description="Helical" evidence="1">
    <location>
        <begin position="17"/>
        <end position="37"/>
    </location>
</feature>
<name>A0ABN0HR68_RHILU</name>
<evidence type="ECO:0000313" key="2">
    <source>
        <dbReference type="EMBL" id="EKJ97178.1"/>
    </source>
</evidence>
<feature type="transmembrane region" description="Helical" evidence="1">
    <location>
        <begin position="197"/>
        <end position="215"/>
    </location>
</feature>
<keyword evidence="1" id="KW-1133">Transmembrane helix</keyword>
<feature type="transmembrane region" description="Helical" evidence="1">
    <location>
        <begin position="164"/>
        <end position="185"/>
    </location>
</feature>
<keyword evidence="1" id="KW-0472">Membrane</keyword>
<gene>
    <name evidence="2" type="ORF">C241_02719</name>
</gene>
<feature type="transmembrane region" description="Helical" evidence="1">
    <location>
        <begin position="43"/>
        <end position="62"/>
    </location>
</feature>
<comment type="caution">
    <text evidence="2">The sequence shown here is derived from an EMBL/GenBank/DDBJ whole genome shotgun (WGS) entry which is preliminary data.</text>
</comment>
<dbReference type="RefSeq" id="WP_006697475.1">
    <property type="nucleotide sequence ID" value="NZ_AMQQ01000004.1"/>
</dbReference>
<evidence type="ECO:0000313" key="3">
    <source>
        <dbReference type="Proteomes" id="UP000017668"/>
    </source>
</evidence>
<keyword evidence="3" id="KW-1185">Reference proteome</keyword>
<protein>
    <recommendedName>
        <fullName evidence="4">SMODS and SLOG-associating 2TM effector domain-containing protein</fullName>
    </recommendedName>
</protein>
<proteinExistence type="predicted"/>
<evidence type="ECO:0000256" key="1">
    <source>
        <dbReference type="SAM" id="Phobius"/>
    </source>
</evidence>
<dbReference type="EMBL" id="AMQQ01000004">
    <property type="protein sequence ID" value="EKJ97178.1"/>
    <property type="molecule type" value="Genomic_DNA"/>
</dbReference>
<organism evidence="2 3">
    <name type="scientific">Bradyrhizobium lupini HPC(L)</name>
    <dbReference type="NCBI Taxonomy" id="1229491"/>
    <lineage>
        <taxon>Bacteria</taxon>
        <taxon>Pseudomonadati</taxon>
        <taxon>Pseudomonadota</taxon>
        <taxon>Alphaproteobacteria</taxon>
        <taxon>Hyphomicrobiales</taxon>
        <taxon>Nitrobacteraceae</taxon>
        <taxon>Bradyrhizobium</taxon>
    </lineage>
</organism>
<dbReference type="Proteomes" id="UP000017668">
    <property type="component" value="Unassembled WGS sequence"/>
</dbReference>
<sequence>MGGIFKFFDAYNLRARVFPAMVAGLPTLALILAVVPWDRLELSHLIASTMALTLIWAFSDVARQAGLKVEAKLGSRSTLELWHRDNDEIDSITKDRVRNLMAEKLGVPAPTDDQEKIDIVAADRFYDAATVWLRNNTRDTKKFKILFEELMTYGARRNLLGLKYVALLMNFVVAIVCGCALYFELNHPSLSNLHEKLAIVIVGVFFHSIYMILAVSDSAVLEASKAYGKQLILSCDALMSQSPTTTKRTRKASSSA</sequence>
<evidence type="ECO:0008006" key="4">
    <source>
        <dbReference type="Google" id="ProtNLM"/>
    </source>
</evidence>
<accession>A0ABN0HR68</accession>
<keyword evidence="1" id="KW-0812">Transmembrane</keyword>
<reference evidence="2 3" key="1">
    <citation type="journal article" date="2013" name="Genome Announc.">
        <title>Genome Sequence of Rhizobium lupini HPC(L) Isolated from Saline Desert Soil, Kutch (Gujarat).</title>
        <authorList>
            <person name="Agarwal L."/>
            <person name="Purohit H.J."/>
        </authorList>
    </citation>
    <scope>NUCLEOTIDE SEQUENCE [LARGE SCALE GENOMIC DNA]</scope>
    <source>
        <strain evidence="3">HPC(L)</strain>
    </source>
</reference>